<evidence type="ECO:0000259" key="2">
    <source>
        <dbReference type="PROSITE" id="PS50110"/>
    </source>
</evidence>
<dbReference type="PROSITE" id="PS50110">
    <property type="entry name" value="RESPONSE_REGULATORY"/>
    <property type="match status" value="1"/>
</dbReference>
<dbReference type="CDD" id="cd00077">
    <property type="entry name" value="HDc"/>
    <property type="match status" value="1"/>
</dbReference>
<dbReference type="Pfam" id="PF13487">
    <property type="entry name" value="HD_5"/>
    <property type="match status" value="1"/>
</dbReference>
<reference evidence="4 5" key="1">
    <citation type="journal article" date="2016" name="Genome Announc.">
        <title>Complete Genome Sequence of Methylobacterium populi P-1M, Isolated from Pink-Pigmented Household Biofilm.</title>
        <authorList>
            <person name="Morohoshi T."/>
            <person name="Ikeda T."/>
        </authorList>
    </citation>
    <scope>NUCLEOTIDE SEQUENCE [LARGE SCALE GENOMIC DNA]</scope>
    <source>
        <strain evidence="4 5">P-1M</strain>
    </source>
</reference>
<dbReference type="AlphaFoldDB" id="A0A169RAJ0"/>
<gene>
    <name evidence="4" type="ORF">MPPM_3797</name>
</gene>
<dbReference type="RefSeq" id="WP_096486357.1">
    <property type="nucleotide sequence ID" value="NZ_AP014809.1"/>
</dbReference>
<dbReference type="InterPro" id="IPR003607">
    <property type="entry name" value="HD/PDEase_dom"/>
</dbReference>
<dbReference type="PANTHER" id="PTHR45228">
    <property type="entry name" value="CYCLIC DI-GMP PHOSPHODIESTERASE TM_0186-RELATED"/>
    <property type="match status" value="1"/>
</dbReference>
<dbReference type="InterPro" id="IPR001789">
    <property type="entry name" value="Sig_transdc_resp-reg_receiver"/>
</dbReference>
<accession>A0A169RAJ0</accession>
<evidence type="ECO:0000256" key="1">
    <source>
        <dbReference type="PROSITE-ProRule" id="PRU00169"/>
    </source>
</evidence>
<dbReference type="InterPro" id="IPR037522">
    <property type="entry name" value="HD_GYP_dom"/>
</dbReference>
<dbReference type="Gene3D" id="1.10.3210.10">
    <property type="entry name" value="Hypothetical protein af1432"/>
    <property type="match status" value="1"/>
</dbReference>
<keyword evidence="1" id="KW-0597">Phosphoprotein</keyword>
<feature type="domain" description="Response regulatory" evidence="2">
    <location>
        <begin position="2"/>
        <end position="121"/>
    </location>
</feature>
<feature type="domain" description="HD-GYP" evidence="3">
    <location>
        <begin position="148"/>
        <end position="345"/>
    </location>
</feature>
<name>A0A169RAJ0_9HYPH</name>
<dbReference type="SMART" id="SM00448">
    <property type="entry name" value="REC"/>
    <property type="match status" value="1"/>
</dbReference>
<proteinExistence type="predicted"/>
<dbReference type="Proteomes" id="UP000218288">
    <property type="component" value="Chromosome"/>
</dbReference>
<dbReference type="Pfam" id="PF00072">
    <property type="entry name" value="Response_reg"/>
    <property type="match status" value="1"/>
</dbReference>
<protein>
    <submittedName>
        <fullName evidence="4">Response regulator receiver modulated metal dependent phosphohydrolase</fullName>
    </submittedName>
</protein>
<dbReference type="SMART" id="SM00471">
    <property type="entry name" value="HDc"/>
    <property type="match status" value="1"/>
</dbReference>
<organism evidence="4 5">
    <name type="scientific">Methylorubrum populi</name>
    <dbReference type="NCBI Taxonomy" id="223967"/>
    <lineage>
        <taxon>Bacteria</taxon>
        <taxon>Pseudomonadati</taxon>
        <taxon>Pseudomonadota</taxon>
        <taxon>Alphaproteobacteria</taxon>
        <taxon>Hyphomicrobiales</taxon>
        <taxon>Methylobacteriaceae</taxon>
        <taxon>Methylorubrum</taxon>
    </lineage>
</organism>
<sequence length="354" mass="38203">MLALVLDDAEMNNLVMVASLRPLAGCVPHAFTVPAEALAFAETHAGDIGIVITDYEMPGMNGIEFIRAVRRIPGLAAVPTVMVTSHDQRSLRREALEAGATDFLTKPADAVEIRARVTNLLALSEAHRAQRDHAAQLAREVAAAVALVEEREREIVSTLMRAAEHRDSDTGDHIARVSAYVGLIAEAMGLSAADIRQISLAATMHDVGKIAVPDAILLKPGALTPEERWEMEKHADRGRRILGGSESPVMRLAAEIAGSHHERWDGAGYPHGLKGEAIPQAGRIVAVADVFDALTTERPYKQAWSPERARAFLQENAGSHFDPSVVEAFLSRWTAVQAFLTLGRDDTASETQAA</sequence>
<dbReference type="SUPFAM" id="SSF109604">
    <property type="entry name" value="HD-domain/PDEase-like"/>
    <property type="match status" value="1"/>
</dbReference>
<dbReference type="Gene3D" id="3.40.50.2300">
    <property type="match status" value="1"/>
</dbReference>
<feature type="modified residue" description="4-aspartylphosphate" evidence="1">
    <location>
        <position position="54"/>
    </location>
</feature>
<dbReference type="InterPro" id="IPR011006">
    <property type="entry name" value="CheY-like_superfamily"/>
</dbReference>
<dbReference type="OrthoDB" id="9802066at2"/>
<dbReference type="SUPFAM" id="SSF52172">
    <property type="entry name" value="CheY-like"/>
    <property type="match status" value="1"/>
</dbReference>
<evidence type="ECO:0000259" key="3">
    <source>
        <dbReference type="PROSITE" id="PS51832"/>
    </source>
</evidence>
<keyword evidence="4" id="KW-0378">Hydrolase</keyword>
<dbReference type="PROSITE" id="PS51832">
    <property type="entry name" value="HD_GYP"/>
    <property type="match status" value="1"/>
</dbReference>
<evidence type="ECO:0000313" key="4">
    <source>
        <dbReference type="EMBL" id="BAU92402.1"/>
    </source>
</evidence>
<dbReference type="CDD" id="cd17551">
    <property type="entry name" value="REC_RpfG-like"/>
    <property type="match status" value="1"/>
</dbReference>
<evidence type="ECO:0000313" key="5">
    <source>
        <dbReference type="Proteomes" id="UP000218288"/>
    </source>
</evidence>
<dbReference type="InterPro" id="IPR052020">
    <property type="entry name" value="Cyclic_di-GMP/3'3'-cGAMP_PDE"/>
</dbReference>
<dbReference type="GO" id="GO:0008081">
    <property type="term" value="F:phosphoric diester hydrolase activity"/>
    <property type="evidence" value="ECO:0007669"/>
    <property type="project" value="UniProtKB-ARBA"/>
</dbReference>
<dbReference type="EMBL" id="AP014809">
    <property type="protein sequence ID" value="BAU92402.1"/>
    <property type="molecule type" value="Genomic_DNA"/>
</dbReference>
<dbReference type="PANTHER" id="PTHR45228:SF1">
    <property type="entry name" value="CYCLIC DI-GMP PHOSPHODIESTERASE TM_0186"/>
    <property type="match status" value="1"/>
</dbReference>
<dbReference type="GO" id="GO:0000160">
    <property type="term" value="P:phosphorelay signal transduction system"/>
    <property type="evidence" value="ECO:0007669"/>
    <property type="project" value="InterPro"/>
</dbReference>